<reference evidence="2 4" key="2">
    <citation type="journal article" date="2019" name="Science, e1252229">
        <title>Invertible promoters mediate bacterial phase variation, antibiotic resistance, and host adaptation in the gut.</title>
        <authorList>
            <person name="Jiang X."/>
            <person name="Hall A.B."/>
            <person name="Arthur T.D."/>
            <person name="Plichta D.R."/>
            <person name="Covington C.T."/>
            <person name="Poyet M."/>
            <person name="Crothers J."/>
            <person name="Moses P.L."/>
            <person name="Tolonen A.C."/>
            <person name="Vlamakis H."/>
            <person name="Alm E.J."/>
            <person name="Xavier R.J."/>
        </authorList>
    </citation>
    <scope>NUCLEOTIDE SEQUENCE [LARGE SCALE GENOMIC DNA]</scope>
    <source>
        <strain evidence="2">Aa_0143</strain>
        <strain evidence="4">aa_0143</strain>
    </source>
</reference>
<evidence type="ECO:0000313" key="3">
    <source>
        <dbReference type="Proteomes" id="UP000095787"/>
    </source>
</evidence>
<dbReference type="GeneID" id="97328758"/>
<dbReference type="EMBL" id="RCYR01000018">
    <property type="protein sequence ID" value="RYS79027.1"/>
    <property type="molecule type" value="Genomic_DNA"/>
</dbReference>
<dbReference type="RefSeq" id="WP_009242699.1">
    <property type="nucleotide sequence ID" value="NZ_AP028249.1"/>
</dbReference>
<evidence type="ECO:0000313" key="4">
    <source>
        <dbReference type="Proteomes" id="UP000292665"/>
    </source>
</evidence>
<protein>
    <submittedName>
        <fullName evidence="1">Signal peptidase I</fullName>
    </submittedName>
</protein>
<sequence>MRNTSLEEELRSGKACVSTTVGDSMEPMLRNRKDTIIIEPVHGRLKRYDLPLYRRPDGKYVLHRILHVKKNGYVICGDNRWWKENVPDEWIVGVVTEFYRREEHIYITDRKYRLYVHLWCDFFWIRVLILRVKHILQRIKKK</sequence>
<dbReference type="InterPro" id="IPR036286">
    <property type="entry name" value="LexA/Signal_pep-like_sf"/>
</dbReference>
<dbReference type="EMBL" id="CYZO01000020">
    <property type="protein sequence ID" value="CUO12842.1"/>
    <property type="molecule type" value="Genomic_DNA"/>
</dbReference>
<dbReference type="CDD" id="cd06462">
    <property type="entry name" value="Peptidase_S24_S26"/>
    <property type="match status" value="1"/>
</dbReference>
<proteinExistence type="predicted"/>
<dbReference type="Proteomes" id="UP000292665">
    <property type="component" value="Unassembled WGS sequence"/>
</dbReference>
<name>A0A174CHN5_9FIRM</name>
<evidence type="ECO:0000313" key="1">
    <source>
        <dbReference type="EMBL" id="CUO12842.1"/>
    </source>
</evidence>
<dbReference type="AlphaFoldDB" id="A0A174CHN5"/>
<dbReference type="SUPFAM" id="SSF51306">
    <property type="entry name" value="LexA/Signal peptidase"/>
    <property type="match status" value="1"/>
</dbReference>
<accession>A0A174CHN5</accession>
<organism evidence="1 3">
    <name type="scientific">[Ruminococcus] torques</name>
    <dbReference type="NCBI Taxonomy" id="33039"/>
    <lineage>
        <taxon>Bacteria</taxon>
        <taxon>Bacillati</taxon>
        <taxon>Bacillota</taxon>
        <taxon>Clostridia</taxon>
        <taxon>Lachnospirales</taxon>
        <taxon>Lachnospiraceae</taxon>
        <taxon>Mediterraneibacter</taxon>
    </lineage>
</organism>
<gene>
    <name evidence="2" type="ORF">EAI93_09505</name>
    <name evidence="1" type="ORF">ERS852456_01687</name>
</gene>
<dbReference type="Proteomes" id="UP000095787">
    <property type="component" value="Unassembled WGS sequence"/>
</dbReference>
<evidence type="ECO:0000313" key="2">
    <source>
        <dbReference type="EMBL" id="RYS79027.1"/>
    </source>
</evidence>
<reference evidence="1 3" key="1">
    <citation type="submission" date="2015-09" db="EMBL/GenBank/DDBJ databases">
        <authorList>
            <consortium name="Pathogen Informatics"/>
        </authorList>
    </citation>
    <scope>NUCLEOTIDE SEQUENCE [LARGE SCALE GENOMIC DNA]</scope>
    <source>
        <strain evidence="1 3">2789STDY5834841</strain>
    </source>
</reference>